<evidence type="ECO:0000313" key="7">
    <source>
        <dbReference type="EMBL" id="SVC07901.1"/>
    </source>
</evidence>
<dbReference type="PANTHER" id="PTHR22773">
    <property type="entry name" value="NADH DEHYDROGENASE"/>
    <property type="match status" value="1"/>
</dbReference>
<feature type="non-terminal residue" evidence="7">
    <location>
        <position position="1"/>
    </location>
</feature>
<dbReference type="EMBL" id="UINC01072336">
    <property type="protein sequence ID" value="SVC07901.1"/>
    <property type="molecule type" value="Genomic_DNA"/>
</dbReference>
<keyword evidence="4 5" id="KW-0472">Membrane</keyword>
<dbReference type="GO" id="GO:0016020">
    <property type="term" value="C:membrane"/>
    <property type="evidence" value="ECO:0007669"/>
    <property type="project" value="UniProtKB-SubCell"/>
</dbReference>
<feature type="domain" description="NADH:quinone oxidoreductase/Mrp antiporter transmembrane" evidence="6">
    <location>
        <begin position="1"/>
        <end position="118"/>
    </location>
</feature>
<reference evidence="7" key="1">
    <citation type="submission" date="2018-05" db="EMBL/GenBank/DDBJ databases">
        <authorList>
            <person name="Lanie J.A."/>
            <person name="Ng W.-L."/>
            <person name="Kazmierczak K.M."/>
            <person name="Andrzejewski T.M."/>
            <person name="Davidsen T.M."/>
            <person name="Wayne K.J."/>
            <person name="Tettelin H."/>
            <person name="Glass J.I."/>
            <person name="Rusch D."/>
            <person name="Podicherti R."/>
            <person name="Tsui H.-C.T."/>
            <person name="Winkler M.E."/>
        </authorList>
    </citation>
    <scope>NUCLEOTIDE SEQUENCE</scope>
</reference>
<evidence type="ECO:0000256" key="2">
    <source>
        <dbReference type="ARBA" id="ARBA00022692"/>
    </source>
</evidence>
<gene>
    <name evidence="7" type="ORF">METZ01_LOCUS260755</name>
</gene>
<name>A0A382JAV8_9ZZZZ</name>
<dbReference type="Pfam" id="PF00361">
    <property type="entry name" value="Proton_antipo_M"/>
    <property type="match status" value="1"/>
</dbReference>
<evidence type="ECO:0000256" key="3">
    <source>
        <dbReference type="ARBA" id="ARBA00022989"/>
    </source>
</evidence>
<evidence type="ECO:0000259" key="6">
    <source>
        <dbReference type="Pfam" id="PF00361"/>
    </source>
</evidence>
<evidence type="ECO:0000256" key="5">
    <source>
        <dbReference type="SAM" id="Phobius"/>
    </source>
</evidence>
<evidence type="ECO:0000256" key="4">
    <source>
        <dbReference type="ARBA" id="ARBA00023136"/>
    </source>
</evidence>
<keyword evidence="2 5" id="KW-0812">Transmembrane</keyword>
<sequence length="181" mass="20156">YSSIGHVGYILIGLVAANSAGIKGVSIYMIIYVVMNIAVFSIILSLKYNNVFIEKISEFSGLSKHKPLISLSLAIIMLSMAGIPPFAGFFGKFYIFVAALKADLILLAVLGVISSVISAFYYLRIIKVMYFDEHENANFQLVINSQSLFLLIFSMLFISLFVFYPSFLTSISSYVSIDYFQ</sequence>
<feature type="transmembrane region" description="Helical" evidence="5">
    <location>
        <begin position="67"/>
        <end position="87"/>
    </location>
</feature>
<protein>
    <recommendedName>
        <fullName evidence="6">NADH:quinone oxidoreductase/Mrp antiporter transmembrane domain-containing protein</fullName>
    </recommendedName>
</protein>
<evidence type="ECO:0000256" key="1">
    <source>
        <dbReference type="ARBA" id="ARBA00004141"/>
    </source>
</evidence>
<accession>A0A382JAV8</accession>
<organism evidence="7">
    <name type="scientific">marine metagenome</name>
    <dbReference type="NCBI Taxonomy" id="408172"/>
    <lineage>
        <taxon>unclassified sequences</taxon>
        <taxon>metagenomes</taxon>
        <taxon>ecological metagenomes</taxon>
    </lineage>
</organism>
<feature type="transmembrane region" description="Helical" evidence="5">
    <location>
        <begin position="148"/>
        <end position="167"/>
    </location>
</feature>
<feature type="transmembrane region" description="Helical" evidence="5">
    <location>
        <begin position="25"/>
        <end position="46"/>
    </location>
</feature>
<dbReference type="AlphaFoldDB" id="A0A382JAV8"/>
<proteinExistence type="predicted"/>
<dbReference type="InterPro" id="IPR001750">
    <property type="entry name" value="ND/Mrp_TM"/>
</dbReference>
<feature type="transmembrane region" description="Helical" evidence="5">
    <location>
        <begin position="93"/>
        <end position="123"/>
    </location>
</feature>
<comment type="subcellular location">
    <subcellularLocation>
        <location evidence="1">Membrane</location>
        <topology evidence="1">Multi-pass membrane protein</topology>
    </subcellularLocation>
</comment>
<keyword evidence="3 5" id="KW-1133">Transmembrane helix</keyword>